<reference evidence="2 3" key="1">
    <citation type="journal article" date="2011" name="Stand. Genomic Sci.">
        <title>Complete genome sequence of Parvibaculum lavamentivorans type strain (DS-1(T)).</title>
        <authorList>
            <person name="Schleheck D."/>
            <person name="Weiss M."/>
            <person name="Pitluck S."/>
            <person name="Bruce D."/>
            <person name="Land M.L."/>
            <person name="Han S."/>
            <person name="Saunders E."/>
            <person name="Tapia R."/>
            <person name="Detter C."/>
            <person name="Brettin T."/>
            <person name="Han J."/>
            <person name="Woyke T."/>
            <person name="Goodwin L."/>
            <person name="Pennacchio L."/>
            <person name="Nolan M."/>
            <person name="Cook A.M."/>
            <person name="Kjelleberg S."/>
            <person name="Thomas T."/>
        </authorList>
    </citation>
    <scope>NUCLEOTIDE SEQUENCE [LARGE SCALE GENOMIC DNA]</scope>
    <source>
        <strain evidence="3">DS-1 / DSM 13023 / NCIMB 13966</strain>
    </source>
</reference>
<keyword evidence="3" id="KW-1185">Reference proteome</keyword>
<sequence>MSDRFMIYGATGYTGKLVARTAKTLGMKPLLAGRNEARLKSIAAQHGFEYQAISLDEPEALDAGLSQVDVVLHIAGPFSQTSKPMVEACLRTGTHYLDITGEIDVFEACAARDEAAQKAGVMLMPGVGFDVVPSDCLAAHMKTRMPDAVELTLGISGLGHMSHGTAKTGVESIGKGTRIRRDGRIVSAKKPLRREIDFGQGAKPSIAIGWGDVSTAWHSTKIRDITVYFESNPQFEQMAKLGAFMRWVMSRGPMQRALKKRIEQQPEGPTDEQRREGFAVLFGEAVNAEGARVQSRLQTPEGYTLTAMTGLEIVRRVLAGDAQPGFQTPSSVFGADFITEFEGCTRQDLNG</sequence>
<dbReference type="PANTHER" id="PTHR43781:SF1">
    <property type="entry name" value="SACCHAROPINE DEHYDROGENASE"/>
    <property type="match status" value="1"/>
</dbReference>
<dbReference type="EMBL" id="CP000774">
    <property type="protein sequence ID" value="ABS63641.1"/>
    <property type="molecule type" value="Genomic_DNA"/>
</dbReference>
<dbReference type="InterPro" id="IPR005097">
    <property type="entry name" value="Sacchrp_dh_NADP-bd"/>
</dbReference>
<name>A7HUQ8_PARL1</name>
<proteinExistence type="predicted"/>
<dbReference type="STRING" id="402881.Plav_2027"/>
<dbReference type="Gene3D" id="3.40.50.720">
    <property type="entry name" value="NAD(P)-binding Rossmann-like Domain"/>
    <property type="match status" value="1"/>
</dbReference>
<dbReference type="InterPro" id="IPR036291">
    <property type="entry name" value="NAD(P)-bd_dom_sf"/>
</dbReference>
<dbReference type="HOGENOM" id="CLU_046808_0_0_5"/>
<dbReference type="SUPFAM" id="SSF51735">
    <property type="entry name" value="NAD(P)-binding Rossmann-fold domains"/>
    <property type="match status" value="1"/>
</dbReference>
<gene>
    <name evidence="2" type="ordered locus">Plav_2027</name>
</gene>
<dbReference type="KEGG" id="pla:Plav_2027"/>
<dbReference type="RefSeq" id="WP_012110945.1">
    <property type="nucleotide sequence ID" value="NC_009719.1"/>
</dbReference>
<dbReference type="AlphaFoldDB" id="A7HUQ8"/>
<dbReference type="Pfam" id="PF03435">
    <property type="entry name" value="Sacchrp_dh_NADP"/>
    <property type="match status" value="1"/>
</dbReference>
<organism evidence="2 3">
    <name type="scientific">Parvibaculum lavamentivorans (strain DS-1 / DSM 13023 / NCIMB 13966)</name>
    <dbReference type="NCBI Taxonomy" id="402881"/>
    <lineage>
        <taxon>Bacteria</taxon>
        <taxon>Pseudomonadati</taxon>
        <taxon>Pseudomonadota</taxon>
        <taxon>Alphaproteobacteria</taxon>
        <taxon>Hyphomicrobiales</taxon>
        <taxon>Parvibaculaceae</taxon>
        <taxon>Parvibaculum</taxon>
    </lineage>
</organism>
<dbReference type="eggNOG" id="COG3268">
    <property type="taxonomic scope" value="Bacteria"/>
</dbReference>
<dbReference type="Proteomes" id="UP000006377">
    <property type="component" value="Chromosome"/>
</dbReference>
<evidence type="ECO:0000313" key="2">
    <source>
        <dbReference type="EMBL" id="ABS63641.1"/>
    </source>
</evidence>
<evidence type="ECO:0000259" key="1">
    <source>
        <dbReference type="Pfam" id="PF03435"/>
    </source>
</evidence>
<protein>
    <submittedName>
        <fullName evidence="2">Saccharopine dehydrogenase</fullName>
    </submittedName>
</protein>
<accession>A7HUQ8</accession>
<feature type="domain" description="Saccharopine dehydrogenase NADP binding" evidence="1">
    <location>
        <begin position="6"/>
        <end position="124"/>
    </location>
</feature>
<evidence type="ECO:0000313" key="3">
    <source>
        <dbReference type="Proteomes" id="UP000006377"/>
    </source>
</evidence>
<dbReference type="PANTHER" id="PTHR43781">
    <property type="entry name" value="SACCHAROPINE DEHYDROGENASE"/>
    <property type="match status" value="1"/>
</dbReference>